<comment type="function">
    <text evidence="6">Lipolytic acyl hydrolase (LAH).</text>
</comment>
<name>A0A7J6VIF5_THATH</name>
<dbReference type="OrthoDB" id="630895at2759"/>
<accession>A0A7J6VIF5</accession>
<dbReference type="GO" id="GO:0016787">
    <property type="term" value="F:hydrolase activity"/>
    <property type="evidence" value="ECO:0007669"/>
    <property type="project" value="UniProtKB-KW"/>
</dbReference>
<evidence type="ECO:0000256" key="4">
    <source>
        <dbReference type="ARBA" id="ARBA00023098"/>
    </source>
</evidence>
<dbReference type="SUPFAM" id="SSF52151">
    <property type="entry name" value="FabD/lysophospholipase-like"/>
    <property type="match status" value="1"/>
</dbReference>
<keyword evidence="3 6" id="KW-0442">Lipid degradation</keyword>
<dbReference type="Gene3D" id="3.40.1090.10">
    <property type="entry name" value="Cytosolic phospholipase A2 catalytic domain"/>
    <property type="match status" value="1"/>
</dbReference>
<dbReference type="PROSITE" id="PS51635">
    <property type="entry name" value="PNPLA"/>
    <property type="match status" value="1"/>
</dbReference>
<evidence type="ECO:0000259" key="7">
    <source>
        <dbReference type="PROSITE" id="PS51635"/>
    </source>
</evidence>
<dbReference type="PANTHER" id="PTHR32241">
    <property type="entry name" value="PATATIN-LIKE PROTEIN 6"/>
    <property type="match status" value="1"/>
</dbReference>
<dbReference type="EC" id="3.1.1.-" evidence="6"/>
<dbReference type="InterPro" id="IPR016035">
    <property type="entry name" value="Acyl_Trfase/lysoPLipase"/>
</dbReference>
<evidence type="ECO:0000313" key="8">
    <source>
        <dbReference type="EMBL" id="KAF5184082.1"/>
    </source>
</evidence>
<gene>
    <name evidence="8" type="ORF">FRX31_026330</name>
</gene>
<keyword evidence="4 6" id="KW-0443">Lipid metabolism</keyword>
<dbReference type="Pfam" id="PF01734">
    <property type="entry name" value="Patatin"/>
    <property type="match status" value="1"/>
</dbReference>
<evidence type="ECO:0000256" key="3">
    <source>
        <dbReference type="ARBA" id="ARBA00022963"/>
    </source>
</evidence>
<dbReference type="EMBL" id="JABWDY010032585">
    <property type="protein sequence ID" value="KAF5184082.1"/>
    <property type="molecule type" value="Genomic_DNA"/>
</dbReference>
<dbReference type="Proteomes" id="UP000554482">
    <property type="component" value="Unassembled WGS sequence"/>
</dbReference>
<protein>
    <recommendedName>
        <fullName evidence="6">Patatin</fullName>
        <ecNumber evidence="6">3.1.1.-</ecNumber>
    </recommendedName>
</protein>
<feature type="domain" description="PNPLA" evidence="7">
    <location>
        <begin position="64"/>
        <end position="263"/>
    </location>
</feature>
<comment type="similarity">
    <text evidence="1 6">Belongs to the patatin family.</text>
</comment>
<comment type="domain">
    <text evidence="6">The nitrogen atoms of the two glycine residues in the GGXR motif define the oxyanion hole, and stabilize the oxyanion that forms during the nucleophilic attack by the catalytic serine during substrate cleavage.</text>
</comment>
<dbReference type="PANTHER" id="PTHR32241:SF12">
    <property type="entry name" value="OS03G0784100 PROTEIN"/>
    <property type="match status" value="1"/>
</dbReference>
<comment type="caution">
    <text evidence="5">Lacks conserved residue(s) required for the propagation of feature annotation.</text>
</comment>
<keyword evidence="9" id="KW-1185">Reference proteome</keyword>
<evidence type="ECO:0000256" key="5">
    <source>
        <dbReference type="PROSITE-ProRule" id="PRU01161"/>
    </source>
</evidence>
<evidence type="ECO:0000256" key="6">
    <source>
        <dbReference type="RuleBase" id="RU361262"/>
    </source>
</evidence>
<proteinExistence type="inferred from homology"/>
<dbReference type="AlphaFoldDB" id="A0A7J6VIF5"/>
<evidence type="ECO:0000313" key="9">
    <source>
        <dbReference type="Proteomes" id="UP000554482"/>
    </source>
</evidence>
<evidence type="ECO:0000256" key="1">
    <source>
        <dbReference type="ARBA" id="ARBA00010240"/>
    </source>
</evidence>
<dbReference type="InterPro" id="IPR002641">
    <property type="entry name" value="PNPLA_dom"/>
</dbReference>
<keyword evidence="2 6" id="KW-0378">Hydrolase</keyword>
<dbReference type="GO" id="GO:0016042">
    <property type="term" value="P:lipid catabolic process"/>
    <property type="evidence" value="ECO:0007669"/>
    <property type="project" value="UniProtKB-KW"/>
</dbReference>
<feature type="short sequence motif" description="DGA/G" evidence="5">
    <location>
        <begin position="250"/>
        <end position="252"/>
    </location>
</feature>
<evidence type="ECO:0000256" key="2">
    <source>
        <dbReference type="ARBA" id="ARBA00022801"/>
    </source>
</evidence>
<comment type="caution">
    <text evidence="8">The sequence shown here is derived from an EMBL/GenBank/DDBJ whole genome shotgun (WGS) entry which is preliminary data.</text>
</comment>
<sequence>MAMNSFLDNESYDVDKLTHDIFALLENKFLFGSSIDDSKHFVDLKDGTIMDSLSKNDVGKVRILSIDGGGSTDGVLAAKSLVFLETSLCQKYGNPNARIADFFDVAAGSGVGGILAALLFTRGKDGRPMFTANEALQFLVNNGGKLVSSSKKNGVFRGIFRSASKAERLFRQMFGDSTMKDTVKPVLIPCYDLSTRAPFLFSRTDALENDSYDFKISDVCSATTADPTGAGAGAFQLSSVDNRTKIVAVDGGLTMNNPTAAAITHVLNNKHEFPFCDSVEDLLVVSLGNGLSDSGCLGQNLSRANVIKIGGEGASDMIDEAVSMAFGGFVTSNYVRIQANGVPKKNRKELVEIAEKMLTKKNVESVLFRGKKVAEKTNLDKLNWFAGELIKEHERRKLSIFPTVMFKQSSPRTSSATVSTISSF</sequence>
<organism evidence="8 9">
    <name type="scientific">Thalictrum thalictroides</name>
    <name type="common">Rue-anemone</name>
    <name type="synonym">Anemone thalictroides</name>
    <dbReference type="NCBI Taxonomy" id="46969"/>
    <lineage>
        <taxon>Eukaryota</taxon>
        <taxon>Viridiplantae</taxon>
        <taxon>Streptophyta</taxon>
        <taxon>Embryophyta</taxon>
        <taxon>Tracheophyta</taxon>
        <taxon>Spermatophyta</taxon>
        <taxon>Magnoliopsida</taxon>
        <taxon>Ranunculales</taxon>
        <taxon>Ranunculaceae</taxon>
        <taxon>Thalictroideae</taxon>
        <taxon>Thalictrum</taxon>
    </lineage>
</organism>
<reference evidence="8 9" key="1">
    <citation type="submission" date="2020-06" db="EMBL/GenBank/DDBJ databases">
        <title>Transcriptomic and genomic resources for Thalictrum thalictroides and T. hernandezii: Facilitating candidate gene discovery in an emerging model plant lineage.</title>
        <authorList>
            <person name="Arias T."/>
            <person name="Riano-Pachon D.M."/>
            <person name="Di Stilio V.S."/>
        </authorList>
    </citation>
    <scope>NUCLEOTIDE SEQUENCE [LARGE SCALE GENOMIC DNA]</scope>
    <source>
        <strain evidence="9">cv. WT478/WT964</strain>
        <tissue evidence="8">Leaves</tissue>
    </source>
</reference>